<evidence type="ECO:0000256" key="6">
    <source>
        <dbReference type="SAM" id="MobiDB-lite"/>
    </source>
</evidence>
<protein>
    <recommendedName>
        <fullName evidence="2 5">Cell shape-determining protein MreC</fullName>
    </recommendedName>
    <alternativeName>
        <fullName evidence="4 5">Cell shape protein MreC</fullName>
    </alternativeName>
</protein>
<dbReference type="PANTHER" id="PTHR34138:SF1">
    <property type="entry name" value="CELL SHAPE-DETERMINING PROTEIN MREC"/>
    <property type="match status" value="1"/>
</dbReference>
<feature type="region of interest" description="Disordered" evidence="6">
    <location>
        <begin position="271"/>
        <end position="307"/>
    </location>
</feature>
<dbReference type="NCBIfam" id="TIGR00219">
    <property type="entry name" value="mreC"/>
    <property type="match status" value="1"/>
</dbReference>
<evidence type="ECO:0000256" key="3">
    <source>
        <dbReference type="ARBA" id="ARBA00022960"/>
    </source>
</evidence>
<feature type="compositionally biased region" description="Acidic residues" evidence="6">
    <location>
        <begin position="287"/>
        <end position="307"/>
    </location>
</feature>
<evidence type="ECO:0000259" key="7">
    <source>
        <dbReference type="Pfam" id="PF04085"/>
    </source>
</evidence>
<name>A0A1E2V7M3_9GAMM</name>
<sequence length="307" mass="33268">MVGYRLLIAVVLGLCLMLADSRLAAMAQLRAWLTLVVTPIQWAADLPAQGLGWVSDSLAHRNALLEENRELKAQALRLAERVQRMSAISAENVRLRELLSAAHETDERSILGELIGLDYDPFTQRIVINRGRQDGVYPGQPVIDASGLMGQVISVSAYTSRVLLIADTSHAVPVQVNRNGLRFIAQGTGRPDALKLMHVPETADLEVGDLLVTSGLGGRFPFGHPVATISEIRHDPGEPFLQVLAKPKAHLDRSRYVLLLFHTLKGSDPAELVNPSLEPLAPVDTSIDPDDDPDAAAEAANEEPDNG</sequence>
<dbReference type="AlphaFoldDB" id="A0A1E2V7M3"/>
<dbReference type="GO" id="GO:0008360">
    <property type="term" value="P:regulation of cell shape"/>
    <property type="evidence" value="ECO:0007669"/>
    <property type="project" value="UniProtKB-KW"/>
</dbReference>
<evidence type="ECO:0000256" key="2">
    <source>
        <dbReference type="ARBA" id="ARBA00013855"/>
    </source>
</evidence>
<reference evidence="8 9" key="1">
    <citation type="submission" date="2016-08" db="EMBL/GenBank/DDBJ databases">
        <authorList>
            <person name="Seilhamer J.J."/>
        </authorList>
    </citation>
    <scope>NUCLEOTIDE SEQUENCE [LARGE SCALE GENOMIC DNA]</scope>
    <source>
        <strain evidence="8 9">PH27A</strain>
    </source>
</reference>
<dbReference type="InterPro" id="IPR042177">
    <property type="entry name" value="Cell/Rod_1"/>
</dbReference>
<comment type="caution">
    <text evidence="8">The sequence shown here is derived from an EMBL/GenBank/DDBJ whole genome shotgun (WGS) entry which is preliminary data.</text>
</comment>
<evidence type="ECO:0000313" key="8">
    <source>
        <dbReference type="EMBL" id="ODC02655.1"/>
    </source>
</evidence>
<accession>A0A1E2V7M3</accession>
<keyword evidence="3 5" id="KW-0133">Cell shape</keyword>
<comment type="similarity">
    <text evidence="1 5">Belongs to the MreC family.</text>
</comment>
<dbReference type="EMBL" id="MDTQ01000001">
    <property type="protein sequence ID" value="ODC02655.1"/>
    <property type="molecule type" value="Genomic_DNA"/>
</dbReference>
<dbReference type="Proteomes" id="UP000094291">
    <property type="component" value="Unassembled WGS sequence"/>
</dbReference>
<evidence type="ECO:0000256" key="5">
    <source>
        <dbReference type="PIRNR" id="PIRNR038471"/>
    </source>
</evidence>
<dbReference type="Gene3D" id="2.40.10.340">
    <property type="entry name" value="Rod shape-determining protein MreC, domain 1"/>
    <property type="match status" value="1"/>
</dbReference>
<evidence type="ECO:0000313" key="9">
    <source>
        <dbReference type="Proteomes" id="UP000094291"/>
    </source>
</evidence>
<dbReference type="GO" id="GO:0005886">
    <property type="term" value="C:plasma membrane"/>
    <property type="evidence" value="ECO:0007669"/>
    <property type="project" value="TreeGrafter"/>
</dbReference>
<dbReference type="InterPro" id="IPR007221">
    <property type="entry name" value="MreC"/>
</dbReference>
<dbReference type="InterPro" id="IPR055342">
    <property type="entry name" value="MreC_beta-barrel_core"/>
</dbReference>
<dbReference type="InterPro" id="IPR042175">
    <property type="entry name" value="Cell/Rod_MreC_2"/>
</dbReference>
<dbReference type="Gene3D" id="2.40.10.350">
    <property type="entry name" value="Rod shape-determining protein MreC, domain 2"/>
    <property type="match status" value="1"/>
</dbReference>
<proteinExistence type="inferred from homology"/>
<dbReference type="Pfam" id="PF04085">
    <property type="entry name" value="MreC"/>
    <property type="match status" value="1"/>
</dbReference>
<dbReference type="STRING" id="197479.BFW38_02945"/>
<keyword evidence="9" id="KW-1185">Reference proteome</keyword>
<dbReference type="PANTHER" id="PTHR34138">
    <property type="entry name" value="CELL SHAPE-DETERMINING PROTEIN MREC"/>
    <property type="match status" value="1"/>
</dbReference>
<gene>
    <name evidence="8" type="ORF">BFW38_02945</name>
</gene>
<dbReference type="PIRSF" id="PIRSF038471">
    <property type="entry name" value="MreC"/>
    <property type="match status" value="1"/>
</dbReference>
<feature type="domain" description="Rod shape-determining protein MreC beta-barrel core" evidence="7">
    <location>
        <begin position="115"/>
        <end position="260"/>
    </location>
</feature>
<evidence type="ECO:0000256" key="1">
    <source>
        <dbReference type="ARBA" id="ARBA00009369"/>
    </source>
</evidence>
<comment type="function">
    <text evidence="5">Involved in formation and maintenance of cell shape.</text>
</comment>
<organism evidence="8 9">
    <name type="scientific">Terasakiispira papahanaumokuakeensis</name>
    <dbReference type="NCBI Taxonomy" id="197479"/>
    <lineage>
        <taxon>Bacteria</taxon>
        <taxon>Pseudomonadati</taxon>
        <taxon>Pseudomonadota</taxon>
        <taxon>Gammaproteobacteria</taxon>
        <taxon>Oceanospirillales</taxon>
        <taxon>Terasakiispira</taxon>
    </lineage>
</organism>
<evidence type="ECO:0000256" key="4">
    <source>
        <dbReference type="ARBA" id="ARBA00032089"/>
    </source>
</evidence>